<dbReference type="PANTHER" id="PTHR24104">
    <property type="entry name" value="E3 UBIQUITIN-PROTEIN LIGASE NHLRC1-RELATED"/>
    <property type="match status" value="1"/>
</dbReference>
<dbReference type="OrthoDB" id="6150715at2759"/>
<evidence type="ECO:0000313" key="1">
    <source>
        <dbReference type="EMBL" id="EKC30191.1"/>
    </source>
</evidence>
<dbReference type="HOGENOM" id="CLU_007742_0_0_1"/>
<proteinExistence type="predicted"/>
<dbReference type="GO" id="GO:0043161">
    <property type="term" value="P:proteasome-mediated ubiquitin-dependent protein catabolic process"/>
    <property type="evidence" value="ECO:0007669"/>
    <property type="project" value="TreeGrafter"/>
</dbReference>
<dbReference type="Gene3D" id="2.120.10.30">
    <property type="entry name" value="TolB, C-terminal domain"/>
    <property type="match status" value="1"/>
</dbReference>
<dbReference type="PANTHER" id="PTHR24104:SF25">
    <property type="entry name" value="PROTEIN LIN-41"/>
    <property type="match status" value="1"/>
</dbReference>
<accession>K1R892</accession>
<dbReference type="InterPro" id="IPR050952">
    <property type="entry name" value="TRIM-NHL_E3_ligases"/>
</dbReference>
<dbReference type="SUPFAM" id="SSF101898">
    <property type="entry name" value="NHL repeat"/>
    <property type="match status" value="1"/>
</dbReference>
<dbReference type="AlphaFoldDB" id="K1R892"/>
<dbReference type="GO" id="GO:0061630">
    <property type="term" value="F:ubiquitin protein ligase activity"/>
    <property type="evidence" value="ECO:0007669"/>
    <property type="project" value="TreeGrafter"/>
</dbReference>
<sequence>MVTKVMEYRAPLAGHVSHISLGESGRLWLSYGDGQLVQTDLQGKRLPKRVSLSKIKTSVGLGFHTVTKDGDLVYTNKDNKTIMKVTPDNRITLFIDTGNFKPLAIHSSRINGDFLVGMMTDKKSIVRRYNKTGKAIQRLGKRRQLFNYPHFITENINGDICTSDYNKRAVVVVDKIGRYRFSFTGHDQKSVFRPSGICTDIHGRIIVCSTKVVDILDGDGQWLCALKGEKYFPRIALDEKNHSPCTCSVCVDDENNQSEEKECTCIHSPRSVCVDDENNLHVGLCETNNVVVFKYLQ</sequence>
<protein>
    <submittedName>
        <fullName evidence="1">Tripartite motif-containing protein 2</fullName>
    </submittedName>
</protein>
<dbReference type="InterPro" id="IPR011042">
    <property type="entry name" value="6-blade_b-propeller_TolB-like"/>
</dbReference>
<reference evidence="1" key="1">
    <citation type="journal article" date="2012" name="Nature">
        <title>The oyster genome reveals stress adaptation and complexity of shell formation.</title>
        <authorList>
            <person name="Zhang G."/>
            <person name="Fang X."/>
            <person name="Guo X."/>
            <person name="Li L."/>
            <person name="Luo R."/>
            <person name="Xu F."/>
            <person name="Yang P."/>
            <person name="Zhang L."/>
            <person name="Wang X."/>
            <person name="Qi H."/>
            <person name="Xiong Z."/>
            <person name="Que H."/>
            <person name="Xie Y."/>
            <person name="Holland P.W."/>
            <person name="Paps J."/>
            <person name="Zhu Y."/>
            <person name="Wu F."/>
            <person name="Chen Y."/>
            <person name="Wang J."/>
            <person name="Peng C."/>
            <person name="Meng J."/>
            <person name="Yang L."/>
            <person name="Liu J."/>
            <person name="Wen B."/>
            <person name="Zhang N."/>
            <person name="Huang Z."/>
            <person name="Zhu Q."/>
            <person name="Feng Y."/>
            <person name="Mount A."/>
            <person name="Hedgecock D."/>
            <person name="Xu Z."/>
            <person name="Liu Y."/>
            <person name="Domazet-Loso T."/>
            <person name="Du Y."/>
            <person name="Sun X."/>
            <person name="Zhang S."/>
            <person name="Liu B."/>
            <person name="Cheng P."/>
            <person name="Jiang X."/>
            <person name="Li J."/>
            <person name="Fan D."/>
            <person name="Wang W."/>
            <person name="Fu W."/>
            <person name="Wang T."/>
            <person name="Wang B."/>
            <person name="Zhang J."/>
            <person name="Peng Z."/>
            <person name="Li Y."/>
            <person name="Li N."/>
            <person name="Wang J."/>
            <person name="Chen M."/>
            <person name="He Y."/>
            <person name="Tan F."/>
            <person name="Song X."/>
            <person name="Zheng Q."/>
            <person name="Huang R."/>
            <person name="Yang H."/>
            <person name="Du X."/>
            <person name="Chen L."/>
            <person name="Yang M."/>
            <person name="Gaffney P.M."/>
            <person name="Wang S."/>
            <person name="Luo L."/>
            <person name="She Z."/>
            <person name="Ming Y."/>
            <person name="Huang W."/>
            <person name="Zhang S."/>
            <person name="Huang B."/>
            <person name="Zhang Y."/>
            <person name="Qu T."/>
            <person name="Ni P."/>
            <person name="Miao G."/>
            <person name="Wang J."/>
            <person name="Wang Q."/>
            <person name="Steinberg C.E."/>
            <person name="Wang H."/>
            <person name="Li N."/>
            <person name="Qian L."/>
            <person name="Zhang G."/>
            <person name="Li Y."/>
            <person name="Yang H."/>
            <person name="Liu X."/>
            <person name="Wang J."/>
            <person name="Yin Y."/>
            <person name="Wang J."/>
        </authorList>
    </citation>
    <scope>NUCLEOTIDE SEQUENCE [LARGE SCALE GENOMIC DNA]</scope>
    <source>
        <strain evidence="1">05x7-T-G4-1.051#20</strain>
    </source>
</reference>
<name>K1R892_MAGGI</name>
<dbReference type="InParanoid" id="K1R892"/>
<dbReference type="EMBL" id="JH817391">
    <property type="protein sequence ID" value="EKC30191.1"/>
    <property type="molecule type" value="Genomic_DNA"/>
</dbReference>
<organism evidence="1">
    <name type="scientific">Magallana gigas</name>
    <name type="common">Pacific oyster</name>
    <name type="synonym">Crassostrea gigas</name>
    <dbReference type="NCBI Taxonomy" id="29159"/>
    <lineage>
        <taxon>Eukaryota</taxon>
        <taxon>Metazoa</taxon>
        <taxon>Spiralia</taxon>
        <taxon>Lophotrochozoa</taxon>
        <taxon>Mollusca</taxon>
        <taxon>Bivalvia</taxon>
        <taxon>Autobranchia</taxon>
        <taxon>Pteriomorphia</taxon>
        <taxon>Ostreida</taxon>
        <taxon>Ostreoidea</taxon>
        <taxon>Ostreidae</taxon>
        <taxon>Magallana</taxon>
    </lineage>
</organism>
<gene>
    <name evidence="1" type="ORF">CGI_10020360</name>
</gene>
<dbReference type="GO" id="GO:0000209">
    <property type="term" value="P:protein polyubiquitination"/>
    <property type="evidence" value="ECO:0007669"/>
    <property type="project" value="TreeGrafter"/>
</dbReference>
<dbReference type="GO" id="GO:0008270">
    <property type="term" value="F:zinc ion binding"/>
    <property type="evidence" value="ECO:0007669"/>
    <property type="project" value="UniProtKB-KW"/>
</dbReference>